<feature type="domain" description="Vacuolar sorting receptor thioredoxin-like" evidence="9">
    <location>
        <begin position="223"/>
        <end position="303"/>
    </location>
</feature>
<reference evidence="10 11" key="1">
    <citation type="submission" date="2019-07" db="EMBL/GenBank/DDBJ databases">
        <title>WGS assembly of Gossypium tomentosum.</title>
        <authorList>
            <person name="Chen Z.J."/>
            <person name="Sreedasyam A."/>
            <person name="Ando A."/>
            <person name="Song Q."/>
            <person name="De L."/>
            <person name="Hulse-Kemp A."/>
            <person name="Ding M."/>
            <person name="Ye W."/>
            <person name="Kirkbride R."/>
            <person name="Jenkins J."/>
            <person name="Plott C."/>
            <person name="Lovell J."/>
            <person name="Lin Y.-M."/>
            <person name="Vaughn R."/>
            <person name="Liu B."/>
            <person name="Li W."/>
            <person name="Simpson S."/>
            <person name="Scheffler B."/>
            <person name="Saski C."/>
            <person name="Grover C."/>
            <person name="Hu G."/>
            <person name="Conover J."/>
            <person name="Carlson J."/>
            <person name="Shu S."/>
            <person name="Boston L."/>
            <person name="Williams M."/>
            <person name="Peterson D."/>
            <person name="Mcgee K."/>
            <person name="Jones D."/>
            <person name="Wendel J."/>
            <person name="Stelly D."/>
            <person name="Grimwood J."/>
            <person name="Schmutz J."/>
        </authorList>
    </citation>
    <scope>NUCLEOTIDE SEQUENCE [LARGE SCALE GENOMIC DNA]</scope>
    <source>
        <strain evidence="10">7179.01</strain>
    </source>
</reference>
<feature type="domain" description="Vacuolar sorting receptor thioredoxin-like" evidence="9">
    <location>
        <begin position="151"/>
        <end position="222"/>
    </location>
</feature>
<sequence>MELRTFHHHHLPQVFILLSLIRNCYARFVVEKKSLAVTSPEKIKATHDSAIGNFGIPQCGGSMAGVVVYPEENRKACKGFDDFGISVISKPGSLPTYVLVDRGDLECMASSASAVLVADDIEEALITRDNREEDSSSALIEKTSGETLTLMIGAAKILEKGGYTQFTPHYITWYCPQAFTLSRQCISQCINRGRYCAPDPEQGFSSGYEGKDVVIETLRQLCKRYNKECADGVIKSLGLDAKKIEKCLGDPDADMEDPVLEEEQDAQAGKGSRGDVTILPRLVVNNRQYRGKLAKGAVLKAICAGFEETTEPAVCSSGDVEMNECLENDGGCWQEKAANLTACRMHFEEEFVNVSWLIASKSKEMDTVTVKSLASSCYSTCPDWTWVYFLRNDLRRQRNFPWGMYSTLPTVRSTGGDIGGNPPREQLRILHCWVCCHGMFDAKQPREDACFKGSCRLRQYLHREMRHEELMIISNDTIIAVIQE</sequence>
<organism evidence="10 11">
    <name type="scientific">Gossypium tomentosum</name>
    <name type="common">Hawaiian cotton</name>
    <name type="synonym">Gossypium sandvicense</name>
    <dbReference type="NCBI Taxonomy" id="34277"/>
    <lineage>
        <taxon>Eukaryota</taxon>
        <taxon>Viridiplantae</taxon>
        <taxon>Streptophyta</taxon>
        <taxon>Embryophyta</taxon>
        <taxon>Tracheophyta</taxon>
        <taxon>Spermatophyta</taxon>
        <taxon>Magnoliopsida</taxon>
        <taxon>eudicotyledons</taxon>
        <taxon>Gunneridae</taxon>
        <taxon>Pentapetalae</taxon>
        <taxon>rosids</taxon>
        <taxon>malvids</taxon>
        <taxon>Malvales</taxon>
        <taxon>Malvaceae</taxon>
        <taxon>Malvoideae</taxon>
        <taxon>Gossypium</taxon>
    </lineage>
</organism>
<dbReference type="GO" id="GO:0012505">
    <property type="term" value="C:endomembrane system"/>
    <property type="evidence" value="ECO:0007669"/>
    <property type="project" value="UniProtKB-SubCell"/>
</dbReference>
<keyword evidence="5" id="KW-0472">Membrane</keyword>
<evidence type="ECO:0000256" key="3">
    <source>
        <dbReference type="ARBA" id="ARBA00022737"/>
    </source>
</evidence>
<name>A0A5D2M444_GOSTO</name>
<keyword evidence="3" id="KW-0677">Repeat</keyword>
<dbReference type="PANTHER" id="PTHR22702">
    <property type="entry name" value="PROTEASE-ASSOCIATED DOMAIN-CONTAINING PROTEIN"/>
    <property type="match status" value="1"/>
</dbReference>
<comment type="subcellular location">
    <subcellularLocation>
        <location evidence="7">Endomembrane system</location>
        <topology evidence="7">Single-pass type I membrane protein</topology>
    </subcellularLocation>
</comment>
<dbReference type="Gene3D" id="3.50.30.30">
    <property type="match status" value="1"/>
</dbReference>
<keyword evidence="1" id="KW-0812">Transmembrane</keyword>
<evidence type="ECO:0000256" key="8">
    <source>
        <dbReference type="SAM" id="SignalP"/>
    </source>
</evidence>
<keyword evidence="11" id="KW-1185">Reference proteome</keyword>
<dbReference type="AlphaFoldDB" id="A0A5D2M444"/>
<dbReference type="InterPro" id="IPR056858">
    <property type="entry name" value="VSR_TRX"/>
</dbReference>
<evidence type="ECO:0000256" key="7">
    <source>
        <dbReference type="ARBA" id="ARBA00046288"/>
    </source>
</evidence>
<accession>A0A5D2M444</accession>
<dbReference type="EMBL" id="CM017623">
    <property type="protein sequence ID" value="TYH85999.1"/>
    <property type="molecule type" value="Genomic_DNA"/>
</dbReference>
<evidence type="ECO:0000256" key="5">
    <source>
        <dbReference type="ARBA" id="ARBA00023136"/>
    </source>
</evidence>
<evidence type="ECO:0000259" key="9">
    <source>
        <dbReference type="Pfam" id="PF25011"/>
    </source>
</evidence>
<evidence type="ECO:0000313" key="11">
    <source>
        <dbReference type="Proteomes" id="UP000322667"/>
    </source>
</evidence>
<evidence type="ECO:0000256" key="1">
    <source>
        <dbReference type="ARBA" id="ARBA00022692"/>
    </source>
</evidence>
<keyword evidence="6" id="KW-0325">Glycoprotein</keyword>
<evidence type="ECO:0000256" key="2">
    <source>
        <dbReference type="ARBA" id="ARBA00022729"/>
    </source>
</evidence>
<feature type="chain" id="PRO_5023101860" description="Vacuolar sorting receptor thioredoxin-like domain-containing protein" evidence="8">
    <location>
        <begin position="27"/>
        <end position="484"/>
    </location>
</feature>
<protein>
    <recommendedName>
        <fullName evidence="9">Vacuolar sorting receptor thioredoxin-like domain-containing protein</fullName>
    </recommendedName>
</protein>
<keyword evidence="4" id="KW-1133">Transmembrane helix</keyword>
<dbReference type="Proteomes" id="UP000322667">
    <property type="component" value="Chromosome D01"/>
</dbReference>
<gene>
    <name evidence="10" type="ORF">ES332_D01G010700v1</name>
</gene>
<feature type="signal peptide" evidence="8">
    <location>
        <begin position="1"/>
        <end position="26"/>
    </location>
</feature>
<evidence type="ECO:0000313" key="10">
    <source>
        <dbReference type="EMBL" id="TYH85999.1"/>
    </source>
</evidence>
<dbReference type="Pfam" id="PF25011">
    <property type="entry name" value="VSR_TRX"/>
    <property type="match status" value="2"/>
</dbReference>
<dbReference type="PANTHER" id="PTHR22702:SF1">
    <property type="entry name" value="PROTEASE-ASSOCIATED DOMAIN-CONTAINING PROTEIN 1"/>
    <property type="match status" value="1"/>
</dbReference>
<proteinExistence type="predicted"/>
<evidence type="ECO:0000256" key="6">
    <source>
        <dbReference type="ARBA" id="ARBA00023180"/>
    </source>
</evidence>
<keyword evidence="2 8" id="KW-0732">Signal</keyword>
<evidence type="ECO:0000256" key="4">
    <source>
        <dbReference type="ARBA" id="ARBA00022989"/>
    </source>
</evidence>